<accession>A0A1G8V9L1</accession>
<protein>
    <submittedName>
        <fullName evidence="1">Uncharacterized protein</fullName>
    </submittedName>
</protein>
<keyword evidence="2" id="KW-1185">Reference proteome</keyword>
<evidence type="ECO:0000313" key="2">
    <source>
        <dbReference type="Proteomes" id="UP000199433"/>
    </source>
</evidence>
<dbReference type="EMBL" id="FNFK01000001">
    <property type="protein sequence ID" value="SDJ62547.1"/>
    <property type="molecule type" value="Genomic_DNA"/>
</dbReference>
<reference evidence="2" key="1">
    <citation type="submission" date="2016-10" db="EMBL/GenBank/DDBJ databases">
        <authorList>
            <person name="Varghese N."/>
            <person name="Submissions S."/>
        </authorList>
    </citation>
    <scope>NUCLEOTIDE SEQUENCE [LARGE SCALE GENOMIC DNA]</scope>
    <source>
        <strain evidence="2">DSM 19181</strain>
    </source>
</reference>
<dbReference type="Proteomes" id="UP000199433">
    <property type="component" value="Unassembled WGS sequence"/>
</dbReference>
<organism evidence="1 2">
    <name type="scientific">Alkalibacterium thalassium</name>
    <dbReference type="NCBI Taxonomy" id="426701"/>
    <lineage>
        <taxon>Bacteria</taxon>
        <taxon>Bacillati</taxon>
        <taxon>Bacillota</taxon>
        <taxon>Bacilli</taxon>
        <taxon>Lactobacillales</taxon>
        <taxon>Carnobacteriaceae</taxon>
        <taxon>Alkalibacterium</taxon>
    </lineage>
</organism>
<dbReference type="AlphaFoldDB" id="A0A1G8V9L1"/>
<gene>
    <name evidence="1" type="ORF">SAMN04488098_100190</name>
</gene>
<sequence>MVFINCSYCKEPLCVINYKILNSDKMVIRIYQEECPCCHKTLDFFWHENSDQIFNEGKLD</sequence>
<dbReference type="STRING" id="426701.SAMN04488098_100190"/>
<proteinExistence type="predicted"/>
<evidence type="ECO:0000313" key="1">
    <source>
        <dbReference type="EMBL" id="SDJ62547.1"/>
    </source>
</evidence>
<name>A0A1G8V9L1_9LACT</name>